<dbReference type="Proteomes" id="UP001172155">
    <property type="component" value="Unassembled WGS sequence"/>
</dbReference>
<name>A0AA40FAM0_9PEZI</name>
<reference evidence="2" key="1">
    <citation type="submission" date="2023-06" db="EMBL/GenBank/DDBJ databases">
        <title>Genome-scale phylogeny and comparative genomics of the fungal order Sordariales.</title>
        <authorList>
            <consortium name="Lawrence Berkeley National Laboratory"/>
            <person name="Hensen N."/>
            <person name="Bonometti L."/>
            <person name="Westerberg I."/>
            <person name="Brannstrom I.O."/>
            <person name="Guillou S."/>
            <person name="Cros-Aarteil S."/>
            <person name="Calhoun S."/>
            <person name="Haridas S."/>
            <person name="Kuo A."/>
            <person name="Mondo S."/>
            <person name="Pangilinan J."/>
            <person name="Riley R."/>
            <person name="LaButti K."/>
            <person name="Andreopoulos B."/>
            <person name="Lipzen A."/>
            <person name="Chen C."/>
            <person name="Yanf M."/>
            <person name="Daum C."/>
            <person name="Ng V."/>
            <person name="Clum A."/>
            <person name="Steindorff A."/>
            <person name="Ohm R."/>
            <person name="Martin F."/>
            <person name="Silar P."/>
            <person name="Natvig D."/>
            <person name="Lalanne C."/>
            <person name="Gautier V."/>
            <person name="Ament-velasquez S.L."/>
            <person name="Kruys A."/>
            <person name="Hutchinson M.I."/>
            <person name="Powell A.J."/>
            <person name="Barry K."/>
            <person name="Miller A.N."/>
            <person name="Grigoriev I.V."/>
            <person name="Debuchy R."/>
            <person name="Gladieux P."/>
            <person name="Thoren M.H."/>
            <person name="Johannesson H."/>
        </authorList>
    </citation>
    <scope>NUCLEOTIDE SEQUENCE</scope>
    <source>
        <strain evidence="2">SMH3187-1</strain>
    </source>
</reference>
<evidence type="ECO:0000313" key="3">
    <source>
        <dbReference type="Proteomes" id="UP001172155"/>
    </source>
</evidence>
<protein>
    <submittedName>
        <fullName evidence="2">Uncharacterized protein</fullName>
    </submittedName>
</protein>
<keyword evidence="3" id="KW-1185">Reference proteome</keyword>
<accession>A0AA40FAM0</accession>
<proteinExistence type="predicted"/>
<dbReference type="AlphaFoldDB" id="A0AA40FAM0"/>
<feature type="region of interest" description="Disordered" evidence="1">
    <location>
        <begin position="16"/>
        <end position="35"/>
    </location>
</feature>
<gene>
    <name evidence="2" type="ORF">B0T18DRAFT_34443</name>
</gene>
<dbReference type="EMBL" id="JAUKUD010000001">
    <property type="protein sequence ID" value="KAK0754280.1"/>
    <property type="molecule type" value="Genomic_DNA"/>
</dbReference>
<sequence length="347" mass="37688">MPVLYHRMVQETTEPGELYAAAPITKPPSPTPSTFTSRLRLALENSVGAGLLSRGSSDSESSATANEDRELLLLPDSGRSSVESSEAARGHGLWHSIFELPADAMLEKLRQKNLKRLSKESRRSMQEMSGSDRPASGGDSSPDFQIVVTRPQATASRLGDSRRSSTPSSSEVSLRETSLAFDPLRANPVQLKRDPSMRQTRSSHDLGGLCKSNTRAPAAQRPRSAEPGLDRCALGHELTDPSPQREIPSVVRPKPVSPPTLEHERRPAPREVPAAIRSMPVSPLTPGQELKTYPALREPTATVSPVSPLSFAERMAQRERGRRRAASPSVGTARDAQDLRAAYTNRG</sequence>
<feature type="region of interest" description="Disordered" evidence="1">
    <location>
        <begin position="117"/>
        <end position="347"/>
    </location>
</feature>
<evidence type="ECO:0000313" key="2">
    <source>
        <dbReference type="EMBL" id="KAK0754280.1"/>
    </source>
</evidence>
<feature type="compositionally biased region" description="Low complexity" evidence="1">
    <location>
        <begin position="53"/>
        <end position="62"/>
    </location>
</feature>
<comment type="caution">
    <text evidence="2">The sequence shown here is derived from an EMBL/GenBank/DDBJ whole genome shotgun (WGS) entry which is preliminary data.</text>
</comment>
<feature type="region of interest" description="Disordered" evidence="1">
    <location>
        <begin position="51"/>
        <end position="84"/>
    </location>
</feature>
<evidence type="ECO:0000256" key="1">
    <source>
        <dbReference type="SAM" id="MobiDB-lite"/>
    </source>
</evidence>
<organism evidence="2 3">
    <name type="scientific">Schizothecium vesticola</name>
    <dbReference type="NCBI Taxonomy" id="314040"/>
    <lineage>
        <taxon>Eukaryota</taxon>
        <taxon>Fungi</taxon>
        <taxon>Dikarya</taxon>
        <taxon>Ascomycota</taxon>
        <taxon>Pezizomycotina</taxon>
        <taxon>Sordariomycetes</taxon>
        <taxon>Sordariomycetidae</taxon>
        <taxon>Sordariales</taxon>
        <taxon>Schizotheciaceae</taxon>
        <taxon>Schizothecium</taxon>
    </lineage>
</organism>